<dbReference type="Proteomes" id="UP000249046">
    <property type="component" value="Unassembled WGS sequence"/>
</dbReference>
<proteinExistence type="predicted"/>
<dbReference type="AlphaFoldDB" id="A0A2W5K3N2"/>
<evidence type="ECO:0000313" key="2">
    <source>
        <dbReference type="Proteomes" id="UP000249046"/>
    </source>
</evidence>
<gene>
    <name evidence="1" type="ORF">DI564_16785</name>
</gene>
<reference evidence="1 2" key="1">
    <citation type="submission" date="2017-08" db="EMBL/GenBank/DDBJ databases">
        <title>Infants hospitalized years apart are colonized by the same room-sourced microbial strains.</title>
        <authorList>
            <person name="Brooks B."/>
            <person name="Olm M.R."/>
            <person name="Firek B.A."/>
            <person name="Baker R."/>
            <person name="Thomas B.C."/>
            <person name="Morowitz M.J."/>
            <person name="Banfield J.F."/>
        </authorList>
    </citation>
    <scope>NUCLEOTIDE SEQUENCE [LARGE SCALE GENOMIC DNA]</scope>
    <source>
        <strain evidence="1">S2_005_003_R2_42</strain>
    </source>
</reference>
<protein>
    <submittedName>
        <fullName evidence="1">Uncharacterized protein</fullName>
    </submittedName>
</protein>
<sequence length="97" mass="10579">MPHPLEVHLQTGFTGQTVLVDLDGRRLAEVEARTPLQLGLAHRLTVQADVGQTLTISVPARSLVHRYTIGAGDEVVTVNLDDAGLLVEPARERPVYF</sequence>
<accession>A0A2W5K3N2</accession>
<evidence type="ECO:0000313" key="1">
    <source>
        <dbReference type="EMBL" id="PZQ09988.1"/>
    </source>
</evidence>
<dbReference type="EMBL" id="QFPO01000023">
    <property type="protein sequence ID" value="PZQ09988.1"/>
    <property type="molecule type" value="Genomic_DNA"/>
</dbReference>
<organism evidence="1 2">
    <name type="scientific">Rhodanobacter denitrificans</name>
    <dbReference type="NCBI Taxonomy" id="666685"/>
    <lineage>
        <taxon>Bacteria</taxon>
        <taxon>Pseudomonadati</taxon>
        <taxon>Pseudomonadota</taxon>
        <taxon>Gammaproteobacteria</taxon>
        <taxon>Lysobacterales</taxon>
        <taxon>Rhodanobacteraceae</taxon>
        <taxon>Rhodanobacter</taxon>
    </lineage>
</organism>
<name>A0A2W5K3N2_9GAMM</name>
<comment type="caution">
    <text evidence="1">The sequence shown here is derived from an EMBL/GenBank/DDBJ whole genome shotgun (WGS) entry which is preliminary data.</text>
</comment>